<accession>A0A1Y4MNT5</accession>
<dbReference type="EMBL" id="NFKP01000004">
    <property type="protein sequence ID" value="OUP70386.1"/>
    <property type="molecule type" value="Genomic_DNA"/>
</dbReference>
<evidence type="ECO:0000256" key="4">
    <source>
        <dbReference type="ARBA" id="ARBA00022989"/>
    </source>
</evidence>
<keyword evidence="3 6" id="KW-0812">Transmembrane</keyword>
<feature type="transmembrane region" description="Helical" evidence="6">
    <location>
        <begin position="6"/>
        <end position="29"/>
    </location>
</feature>
<evidence type="ECO:0000256" key="2">
    <source>
        <dbReference type="ARBA" id="ARBA00022475"/>
    </source>
</evidence>
<keyword evidence="5 6" id="KW-0472">Membrane</keyword>
<dbReference type="Pfam" id="PF04347">
    <property type="entry name" value="FliO"/>
    <property type="match status" value="1"/>
</dbReference>
<evidence type="ECO:0000313" key="8">
    <source>
        <dbReference type="Proteomes" id="UP000196386"/>
    </source>
</evidence>
<dbReference type="GO" id="GO:0016020">
    <property type="term" value="C:membrane"/>
    <property type="evidence" value="ECO:0007669"/>
    <property type="project" value="InterPro"/>
</dbReference>
<evidence type="ECO:0000256" key="5">
    <source>
        <dbReference type="ARBA" id="ARBA00023136"/>
    </source>
</evidence>
<reference evidence="8" key="1">
    <citation type="submission" date="2017-04" db="EMBL/GenBank/DDBJ databases">
        <title>Function of individual gut microbiota members based on whole genome sequencing of pure cultures obtained from chicken caecum.</title>
        <authorList>
            <person name="Medvecky M."/>
            <person name="Cejkova D."/>
            <person name="Polansky O."/>
            <person name="Karasova D."/>
            <person name="Kubasova T."/>
            <person name="Cizek A."/>
            <person name="Rychlik I."/>
        </authorList>
    </citation>
    <scope>NUCLEOTIDE SEQUENCE [LARGE SCALE GENOMIC DNA]</scope>
    <source>
        <strain evidence="8">An175</strain>
    </source>
</reference>
<comment type="caution">
    <text evidence="7">The sequence shown here is derived from an EMBL/GenBank/DDBJ whole genome shotgun (WGS) entry which is preliminary data.</text>
</comment>
<name>A0A1Y4MNT5_9FIRM</name>
<keyword evidence="4 6" id="KW-1133">Transmembrane helix</keyword>
<evidence type="ECO:0000256" key="1">
    <source>
        <dbReference type="ARBA" id="ARBA00004236"/>
    </source>
</evidence>
<sequence>METANQLQSVLSMIGALVIFILILVLAYFATKYIGRRYATTGTSGGRYVEVLERVAFGPDRALFVVRAGGKVLLLGATAHHVELITELDASLFPERSDAPKMHTDFSVMLQAFLKNGRGAKSKDEKDKTDG</sequence>
<comment type="subcellular location">
    <subcellularLocation>
        <location evidence="1">Cell membrane</location>
    </subcellularLocation>
</comment>
<keyword evidence="2" id="KW-1003">Cell membrane</keyword>
<dbReference type="RefSeq" id="WP_087300070.1">
    <property type="nucleotide sequence ID" value="NZ_CAMMGH010000002.1"/>
</dbReference>
<dbReference type="AlphaFoldDB" id="A0A1Y4MNT5"/>
<evidence type="ECO:0000313" key="7">
    <source>
        <dbReference type="EMBL" id="OUP70386.1"/>
    </source>
</evidence>
<dbReference type="GO" id="GO:0044781">
    <property type="term" value="P:bacterial-type flagellum organization"/>
    <property type="evidence" value="ECO:0007669"/>
    <property type="project" value="InterPro"/>
</dbReference>
<evidence type="ECO:0008006" key="9">
    <source>
        <dbReference type="Google" id="ProtNLM"/>
    </source>
</evidence>
<evidence type="ECO:0000256" key="6">
    <source>
        <dbReference type="SAM" id="Phobius"/>
    </source>
</evidence>
<organism evidence="7 8">
    <name type="scientific">Anaerotruncus colihominis</name>
    <dbReference type="NCBI Taxonomy" id="169435"/>
    <lineage>
        <taxon>Bacteria</taxon>
        <taxon>Bacillati</taxon>
        <taxon>Bacillota</taxon>
        <taxon>Clostridia</taxon>
        <taxon>Eubacteriales</taxon>
        <taxon>Oscillospiraceae</taxon>
        <taxon>Anaerotruncus</taxon>
    </lineage>
</organism>
<dbReference type="Proteomes" id="UP000196386">
    <property type="component" value="Unassembled WGS sequence"/>
</dbReference>
<evidence type="ECO:0000256" key="3">
    <source>
        <dbReference type="ARBA" id="ARBA00022692"/>
    </source>
</evidence>
<dbReference type="InterPro" id="IPR022781">
    <property type="entry name" value="Flagellar_biosynth_FliO"/>
</dbReference>
<protein>
    <recommendedName>
        <fullName evidence="9">Flagellar protein</fullName>
    </recommendedName>
</protein>
<proteinExistence type="predicted"/>
<gene>
    <name evidence="7" type="ORF">B5F11_05105</name>
</gene>